<evidence type="ECO:0000313" key="3">
    <source>
        <dbReference type="Proteomes" id="UP000231553"/>
    </source>
</evidence>
<sequence length="237" mass="25648">MKIASYNIRKGIGLDRRRRPDRILSVLNGIGADVAVLQEADKRLGARPTALPRFLIAQETDYQIADVAENDLSIGWHGNAILVRRGLKIEQPGRIALPGLEPRGAVTARIAGLQIVGTHLGLLRTWRLRQMGTILDHLHGTAQRCVVAGDFNEWSPLNGFSPWKGDLTVVAPGPSYHASRPIAPLDRFAHGRAVRLSETGIQREGAARLASDHLPVWAVAEFAAGAETHLASAGDLP</sequence>
<reference evidence="2 3" key="1">
    <citation type="journal article" date="2018" name="Int. J. Syst. Evol. Microbiol.">
        <title>Pseudooceanicola lipolyticus sp. nov., a marine alphaproteobacterium, reclassification of Oceanicola flagellatus as Pseudooceanicola flagellatus comb. nov. and emended description of the genus Pseudooceanicola.</title>
        <authorList>
            <person name="Huang M.-M."/>
            <person name="Guo L.-L."/>
            <person name="Wu Y.-H."/>
            <person name="Lai Q.-L."/>
            <person name="Shao Z.-Z."/>
            <person name="Wang C.-S."/>
            <person name="Wu M."/>
            <person name="Xu X.-W."/>
        </authorList>
    </citation>
    <scope>NUCLEOTIDE SEQUENCE [LARGE SCALE GENOMIC DNA]</scope>
    <source>
        <strain evidence="2 3">157</strain>
    </source>
</reference>
<dbReference type="GO" id="GO:0016787">
    <property type="term" value="F:hydrolase activity"/>
    <property type="evidence" value="ECO:0007669"/>
    <property type="project" value="UniProtKB-KW"/>
</dbReference>
<name>A0A2M8IYY7_9RHOB</name>
<evidence type="ECO:0000313" key="2">
    <source>
        <dbReference type="EMBL" id="PJE35704.1"/>
    </source>
</evidence>
<dbReference type="Proteomes" id="UP000231553">
    <property type="component" value="Unassembled WGS sequence"/>
</dbReference>
<organism evidence="2 3">
    <name type="scientific">Pseudooceanicola lipolyticus</name>
    <dbReference type="NCBI Taxonomy" id="2029104"/>
    <lineage>
        <taxon>Bacteria</taxon>
        <taxon>Pseudomonadati</taxon>
        <taxon>Pseudomonadota</taxon>
        <taxon>Alphaproteobacteria</taxon>
        <taxon>Rhodobacterales</taxon>
        <taxon>Paracoccaceae</taxon>
        <taxon>Pseudooceanicola</taxon>
    </lineage>
</organism>
<dbReference type="OrthoDB" id="9813425at2"/>
<dbReference type="SUPFAM" id="SSF56219">
    <property type="entry name" value="DNase I-like"/>
    <property type="match status" value="1"/>
</dbReference>
<dbReference type="InterPro" id="IPR005135">
    <property type="entry name" value="Endo/exonuclease/phosphatase"/>
</dbReference>
<dbReference type="EMBL" id="PGTB01000076">
    <property type="protein sequence ID" value="PJE35704.1"/>
    <property type="molecule type" value="Genomic_DNA"/>
</dbReference>
<protein>
    <submittedName>
        <fullName evidence="2">Metal-dependent hydrolase</fullName>
    </submittedName>
</protein>
<evidence type="ECO:0000259" key="1">
    <source>
        <dbReference type="Pfam" id="PF03372"/>
    </source>
</evidence>
<feature type="domain" description="Endonuclease/exonuclease/phosphatase" evidence="1">
    <location>
        <begin position="4"/>
        <end position="213"/>
    </location>
</feature>
<gene>
    <name evidence="2" type="ORF">CVM52_15840</name>
</gene>
<dbReference type="Gene3D" id="3.60.10.10">
    <property type="entry name" value="Endonuclease/exonuclease/phosphatase"/>
    <property type="match status" value="1"/>
</dbReference>
<comment type="caution">
    <text evidence="2">The sequence shown here is derived from an EMBL/GenBank/DDBJ whole genome shotgun (WGS) entry which is preliminary data.</text>
</comment>
<proteinExistence type="predicted"/>
<keyword evidence="3" id="KW-1185">Reference proteome</keyword>
<dbReference type="AlphaFoldDB" id="A0A2M8IYY7"/>
<keyword evidence="2" id="KW-0378">Hydrolase</keyword>
<dbReference type="InterPro" id="IPR036691">
    <property type="entry name" value="Endo/exonu/phosph_ase_sf"/>
</dbReference>
<accession>A0A2M8IYY7</accession>
<dbReference type="Pfam" id="PF03372">
    <property type="entry name" value="Exo_endo_phos"/>
    <property type="match status" value="1"/>
</dbReference>